<keyword evidence="3" id="KW-0012">Acyltransferase</keyword>
<dbReference type="PANTHER" id="PTHR23416">
    <property type="entry name" value="SIALIC ACID SYNTHASE-RELATED"/>
    <property type="match status" value="1"/>
</dbReference>
<protein>
    <submittedName>
        <fullName evidence="3">Acyltransferase</fullName>
    </submittedName>
</protein>
<proteinExistence type="inferred from homology"/>
<dbReference type="InterPro" id="IPR011004">
    <property type="entry name" value="Trimer_LpxA-like_sf"/>
</dbReference>
<evidence type="ECO:0000256" key="1">
    <source>
        <dbReference type="ARBA" id="ARBA00007274"/>
    </source>
</evidence>
<dbReference type="EMBL" id="VRSV01000002">
    <property type="protein sequence ID" value="TXK10321.1"/>
    <property type="molecule type" value="Genomic_DNA"/>
</dbReference>
<evidence type="ECO:0000256" key="2">
    <source>
        <dbReference type="ARBA" id="ARBA00022679"/>
    </source>
</evidence>
<sequence>MWSSCPVKVYVFSLLIYFNNHVLNKIPSRRLRLFWYRRVMRFSIARGSFVHLGVTFDTWKNFSMGSGSVINAGCRVDNRALITIGASVSISQNVTLLTGDHDLFDVAFAGRTRPINIRDHVFIGTSAIVLPGITLSAASAVAAGSLVAKDVPAGQIVGGVPAKPISGLRPSGLNYDASYGPLFQ</sequence>
<comment type="caution">
    <text evidence="3">The sequence shown here is derived from an EMBL/GenBank/DDBJ whole genome shotgun (WGS) entry which is preliminary data.</text>
</comment>
<name>A0A5C8HZ46_9MICO</name>
<dbReference type="CDD" id="cd04647">
    <property type="entry name" value="LbH_MAT_like"/>
    <property type="match status" value="1"/>
</dbReference>
<keyword evidence="2 3" id="KW-0808">Transferase</keyword>
<keyword evidence="4" id="KW-1185">Reference proteome</keyword>
<dbReference type="PANTHER" id="PTHR23416:SF23">
    <property type="entry name" value="ACETYLTRANSFERASE C18B11.09C-RELATED"/>
    <property type="match status" value="1"/>
</dbReference>
<dbReference type="GO" id="GO:0005829">
    <property type="term" value="C:cytosol"/>
    <property type="evidence" value="ECO:0007669"/>
    <property type="project" value="TreeGrafter"/>
</dbReference>
<dbReference type="Proteomes" id="UP000321034">
    <property type="component" value="Unassembled WGS sequence"/>
</dbReference>
<dbReference type="InterPro" id="IPR051159">
    <property type="entry name" value="Hexapeptide_acetyltransf"/>
</dbReference>
<dbReference type="OrthoDB" id="2643438at2"/>
<reference evidence="3 4" key="1">
    <citation type="submission" date="2019-08" db="EMBL/GenBank/DDBJ databases">
        <authorList>
            <person name="Dong K."/>
        </authorList>
    </citation>
    <scope>NUCLEOTIDE SEQUENCE [LARGE SCALE GENOMIC DNA]</scope>
    <source>
        <strain evidence="3 4">JCM14558</strain>
    </source>
</reference>
<gene>
    <name evidence="3" type="ORF">FVP77_15870</name>
</gene>
<dbReference type="SUPFAM" id="SSF51161">
    <property type="entry name" value="Trimeric LpxA-like enzymes"/>
    <property type="match status" value="1"/>
</dbReference>
<dbReference type="Gene3D" id="2.160.10.10">
    <property type="entry name" value="Hexapeptide repeat proteins"/>
    <property type="match status" value="1"/>
</dbReference>
<organism evidence="3 4">
    <name type="scientific">Microbacterium hatanonis</name>
    <dbReference type="NCBI Taxonomy" id="404366"/>
    <lineage>
        <taxon>Bacteria</taxon>
        <taxon>Bacillati</taxon>
        <taxon>Actinomycetota</taxon>
        <taxon>Actinomycetes</taxon>
        <taxon>Micrococcales</taxon>
        <taxon>Microbacteriaceae</taxon>
        <taxon>Microbacterium</taxon>
    </lineage>
</organism>
<dbReference type="AlphaFoldDB" id="A0A5C8HZ46"/>
<accession>A0A5C8HZ46</accession>
<dbReference type="GO" id="GO:0008374">
    <property type="term" value="F:O-acyltransferase activity"/>
    <property type="evidence" value="ECO:0007669"/>
    <property type="project" value="TreeGrafter"/>
</dbReference>
<evidence type="ECO:0000313" key="4">
    <source>
        <dbReference type="Proteomes" id="UP000321034"/>
    </source>
</evidence>
<evidence type="ECO:0000313" key="3">
    <source>
        <dbReference type="EMBL" id="TXK10321.1"/>
    </source>
</evidence>
<comment type="similarity">
    <text evidence="1">Belongs to the transferase hexapeptide repeat family.</text>
</comment>